<gene>
    <name evidence="1" type="ORF">M9H77_23780</name>
</gene>
<organism evidence="1 2">
    <name type="scientific">Catharanthus roseus</name>
    <name type="common">Madagascar periwinkle</name>
    <name type="synonym">Vinca rosea</name>
    <dbReference type="NCBI Taxonomy" id="4058"/>
    <lineage>
        <taxon>Eukaryota</taxon>
        <taxon>Viridiplantae</taxon>
        <taxon>Streptophyta</taxon>
        <taxon>Embryophyta</taxon>
        <taxon>Tracheophyta</taxon>
        <taxon>Spermatophyta</taxon>
        <taxon>Magnoliopsida</taxon>
        <taxon>eudicotyledons</taxon>
        <taxon>Gunneridae</taxon>
        <taxon>Pentapetalae</taxon>
        <taxon>asterids</taxon>
        <taxon>lamiids</taxon>
        <taxon>Gentianales</taxon>
        <taxon>Apocynaceae</taxon>
        <taxon>Rauvolfioideae</taxon>
        <taxon>Vinceae</taxon>
        <taxon>Catharanthinae</taxon>
        <taxon>Catharanthus</taxon>
    </lineage>
</organism>
<protein>
    <submittedName>
        <fullName evidence="1">Uncharacterized protein</fullName>
    </submittedName>
</protein>
<name>A0ACC0AWT3_CATRO</name>
<proteinExistence type="predicted"/>
<accession>A0ACC0AWT3</accession>
<comment type="caution">
    <text evidence="1">The sequence shown here is derived from an EMBL/GenBank/DDBJ whole genome shotgun (WGS) entry which is preliminary data.</text>
</comment>
<sequence>MVILFMFVLSCQAVRLLGPPIRFDASKLKVVFTGDETDSYTRIVPRTYTLSHCDFTANLTLTISNIISLDQLRGWYSKDDVVAEWTEVKGNLFLDVHCYVSGPNFLPELAAEFRYHIFSKELPLVLEAVLYGDSELFKEHQELMDAIVRVYFHSSSRKYNRLECWGPLREAAMHRCYRVDEKVKPMACHQQGRKTLEVQEFGGVRNQSFKPLLPFFCNLGNTFLKLKVALLGT</sequence>
<evidence type="ECO:0000313" key="1">
    <source>
        <dbReference type="EMBL" id="KAI5664457.1"/>
    </source>
</evidence>
<dbReference type="EMBL" id="CM044705">
    <property type="protein sequence ID" value="KAI5664457.1"/>
    <property type="molecule type" value="Genomic_DNA"/>
</dbReference>
<reference evidence="2" key="1">
    <citation type="journal article" date="2023" name="Nat. Plants">
        <title>Single-cell RNA sequencing provides a high-resolution roadmap for understanding the multicellular compartmentation of specialized metabolism.</title>
        <authorList>
            <person name="Sun S."/>
            <person name="Shen X."/>
            <person name="Li Y."/>
            <person name="Li Y."/>
            <person name="Wang S."/>
            <person name="Li R."/>
            <person name="Zhang H."/>
            <person name="Shen G."/>
            <person name="Guo B."/>
            <person name="Wei J."/>
            <person name="Xu J."/>
            <person name="St-Pierre B."/>
            <person name="Chen S."/>
            <person name="Sun C."/>
        </authorList>
    </citation>
    <scope>NUCLEOTIDE SEQUENCE [LARGE SCALE GENOMIC DNA]</scope>
</reference>
<dbReference type="Proteomes" id="UP001060085">
    <property type="component" value="Linkage Group LG05"/>
</dbReference>
<keyword evidence="2" id="KW-1185">Reference proteome</keyword>
<evidence type="ECO:0000313" key="2">
    <source>
        <dbReference type="Proteomes" id="UP001060085"/>
    </source>
</evidence>